<dbReference type="InterPro" id="IPR008532">
    <property type="entry name" value="NFACT_RNA-bd"/>
</dbReference>
<dbReference type="Pfam" id="PF05833">
    <property type="entry name" value="NFACT_N"/>
    <property type="match status" value="1"/>
</dbReference>
<evidence type="ECO:0000256" key="3">
    <source>
        <dbReference type="ARBA" id="ARBA00022884"/>
    </source>
</evidence>
<dbReference type="Gene3D" id="2.30.310.10">
    <property type="entry name" value="ibrinogen binding protein from staphylococcus aureus domain"/>
    <property type="match status" value="1"/>
</dbReference>
<dbReference type="RefSeq" id="WP_122014581.1">
    <property type="nucleotide sequence ID" value="NZ_CP033169.1"/>
</dbReference>
<feature type="domain" description="NFACT RNA-binding" evidence="6">
    <location>
        <begin position="468"/>
        <end position="558"/>
    </location>
</feature>
<keyword evidence="8" id="KW-1185">Reference proteome</keyword>
<organism evidence="7 8">
    <name type="scientific">Biomaibacter acetigenes</name>
    <dbReference type="NCBI Taxonomy" id="2316383"/>
    <lineage>
        <taxon>Bacteria</taxon>
        <taxon>Bacillati</taxon>
        <taxon>Bacillota</taxon>
        <taxon>Clostridia</taxon>
        <taxon>Thermosediminibacterales</taxon>
        <taxon>Tepidanaerobacteraceae</taxon>
        <taxon>Biomaibacter</taxon>
    </lineage>
</organism>
<dbReference type="PANTHER" id="PTHR15239:SF6">
    <property type="entry name" value="RIBOSOME QUALITY CONTROL COMPLEX SUBUNIT NEMF"/>
    <property type="match status" value="1"/>
</dbReference>
<dbReference type="GO" id="GO:0000049">
    <property type="term" value="F:tRNA binding"/>
    <property type="evidence" value="ECO:0007669"/>
    <property type="project" value="UniProtKB-UniRule"/>
</dbReference>
<dbReference type="PANTHER" id="PTHR15239">
    <property type="entry name" value="NUCLEAR EXPORT MEDIATOR FACTOR NEMF"/>
    <property type="match status" value="1"/>
</dbReference>
<keyword evidence="1 5" id="KW-0820">tRNA-binding</keyword>
<dbReference type="GO" id="GO:0019843">
    <property type="term" value="F:rRNA binding"/>
    <property type="evidence" value="ECO:0007669"/>
    <property type="project" value="UniProtKB-UniRule"/>
</dbReference>
<dbReference type="InterPro" id="IPR051608">
    <property type="entry name" value="RQC_Subunit_NEMF"/>
</dbReference>
<dbReference type="GO" id="GO:0043023">
    <property type="term" value="F:ribosomal large subunit binding"/>
    <property type="evidence" value="ECO:0007669"/>
    <property type="project" value="UniProtKB-UniRule"/>
</dbReference>
<dbReference type="HAMAP" id="MF_00844_B">
    <property type="entry name" value="RqcH_B"/>
    <property type="match status" value="1"/>
</dbReference>
<dbReference type="KEGG" id="bacg:D2962_06965"/>
<dbReference type="AlphaFoldDB" id="A0A3G2R4M1"/>
<evidence type="ECO:0000256" key="2">
    <source>
        <dbReference type="ARBA" id="ARBA00022730"/>
    </source>
</evidence>
<accession>A0A3G2R4M1</accession>
<dbReference type="Proteomes" id="UP000280960">
    <property type="component" value="Chromosome"/>
</dbReference>
<dbReference type="EMBL" id="CP033169">
    <property type="protein sequence ID" value="AYO30396.1"/>
    <property type="molecule type" value="Genomic_DNA"/>
</dbReference>
<protein>
    <recommendedName>
        <fullName evidence="5">Rqc2 homolog RqcH</fullName>
        <shortName evidence="5">RqcH</shortName>
    </recommendedName>
</protein>
<comment type="subunit">
    <text evidence="5">Associates with stalled 50S ribosomal subunits. Binds to RqcP.</text>
</comment>
<keyword evidence="2 5" id="KW-0699">rRNA-binding</keyword>
<dbReference type="Gene3D" id="1.10.8.50">
    <property type="match status" value="1"/>
</dbReference>
<keyword evidence="4 5" id="KW-0648">Protein biosynthesis</keyword>
<dbReference type="InterPro" id="IPR010979">
    <property type="entry name" value="Ribosomal_uS13-like_H2TH"/>
</dbReference>
<reference evidence="7 8" key="1">
    <citation type="submission" date="2018-10" db="EMBL/GenBank/DDBJ databases">
        <authorList>
            <person name="Zhang X."/>
        </authorList>
    </citation>
    <scope>NUCLEOTIDE SEQUENCE [LARGE SCALE GENOMIC DNA]</scope>
    <source>
        <strain evidence="7 8">SK-G1</strain>
    </source>
</reference>
<keyword evidence="3 5" id="KW-0694">RNA-binding</keyword>
<gene>
    <name evidence="5" type="primary">rqcH</name>
    <name evidence="7" type="ORF">D2962_06965</name>
</gene>
<dbReference type="FunFam" id="2.30.310.10:FF:000004">
    <property type="entry name" value="Fibronectin-binding protein A"/>
    <property type="match status" value="1"/>
</dbReference>
<proteinExistence type="inferred from homology"/>
<evidence type="ECO:0000313" key="7">
    <source>
        <dbReference type="EMBL" id="AYO30396.1"/>
    </source>
</evidence>
<evidence type="ECO:0000256" key="4">
    <source>
        <dbReference type="ARBA" id="ARBA00022917"/>
    </source>
</evidence>
<sequence>MPFDGISMYAAVSELKDKVLGSRITKIYQPLKDEVLINLRRISDELKLIISANPLNCRIHLTQNNVENPAAPPMFCMLLRKYLIGGRIRHISQFNLERLLEITIENNNEFMQPVEMKLFIEIMGKHSNIILADSSGTIIDCIKRITSDVNRFRQVLPGEKYVMPPVGDKINLLSIDRNIIMLTFESSVEKIPSQTVSKWLVDNFAGVSGASAHEMVYRAGMNESKPISKITCDELDSLVKVILNLADDIRSRNFDPVVYLDNNTNNPEDFWVFPMFHKKEKSTHISGVNNAIDFYYAKKSAVTALEHFKKHALGEVSRNLKKANQNLLHLKKTLEKTEEMEKYRLWGEILYANLYRIKPGAKEVKLPNFYNPGEEIVIPLYEKYTPARNAQVYFNRYKKMHSAITMSETRMQEALNEINYLENILVNIQNSENLDDIYDIYQELESQGYVKNPVKKNMEKSKSEPLKFKSSDGHIIYVGKNNRQNDILTLKKAKPGDIWLHAKDIPGSHVIIDCHGKDVTEKTLIEAGTLAAYFSKARNGSNVPVDYTLKKYVRKPAGAKPGFVIYDHQKTVYVTPDEDTIKKLSL</sequence>
<evidence type="ECO:0000313" key="8">
    <source>
        <dbReference type="Proteomes" id="UP000280960"/>
    </source>
</evidence>
<dbReference type="SUPFAM" id="SSF46946">
    <property type="entry name" value="S13-like H2TH domain"/>
    <property type="match status" value="1"/>
</dbReference>
<evidence type="ECO:0000256" key="5">
    <source>
        <dbReference type="HAMAP-Rule" id="MF_00844"/>
    </source>
</evidence>
<name>A0A3G2R4M1_9FIRM</name>
<dbReference type="InterPro" id="IPR043682">
    <property type="entry name" value="RqcH_bacterial"/>
</dbReference>
<comment type="similarity">
    <text evidence="5">Belongs to the NEMF family.</text>
</comment>
<keyword evidence="5" id="KW-0175">Coiled coil</keyword>
<dbReference type="GO" id="GO:0072344">
    <property type="term" value="P:rescue of stalled ribosome"/>
    <property type="evidence" value="ECO:0007669"/>
    <property type="project" value="UniProtKB-UniRule"/>
</dbReference>
<feature type="coiled-coil region" evidence="5">
    <location>
        <begin position="313"/>
        <end position="340"/>
    </location>
</feature>
<comment type="function">
    <text evidence="5">Key component of the ribosome quality control system (RQC), a ribosome-associated complex that mediates the extraction of incompletely synthesized nascent chains from stalled ribosomes and their subsequent degradation. RqcH recruits Ala-charged tRNA, and with RqcP directs the elongation of stalled nascent chains on 50S ribosomal subunits, leading to non-templated C-terminal alanine extensions (Ala tail). The Ala tail promotes nascent chain degradation. May add between 1 and at least 8 Ala residues. Binds to stalled 50S ribosomal subunits.</text>
</comment>
<dbReference type="GO" id="GO:1990112">
    <property type="term" value="C:RQC complex"/>
    <property type="evidence" value="ECO:0007669"/>
    <property type="project" value="TreeGrafter"/>
</dbReference>
<dbReference type="Pfam" id="PF05670">
    <property type="entry name" value="NFACT-R_1"/>
    <property type="match status" value="1"/>
</dbReference>
<evidence type="ECO:0000256" key="1">
    <source>
        <dbReference type="ARBA" id="ARBA00022555"/>
    </source>
</evidence>
<evidence type="ECO:0000259" key="6">
    <source>
        <dbReference type="Pfam" id="PF05670"/>
    </source>
</evidence>